<protein>
    <submittedName>
        <fullName evidence="2">Uncharacterized protein</fullName>
    </submittedName>
</protein>
<sequence>MDMLQAIEENPIYPFRVRFGDGQFFAKKKDEEEDEDIEEIEEDEEPKPKAKPKSKSEEDAPAWAQKLIDLVTPKAEQQSGAQQVPVPEAPPEPEEEEPEDDEEVKEQPKKKGFLAWFL</sequence>
<proteinExistence type="predicted"/>
<organism evidence="2">
    <name type="scientific">Bacillus phage Lima</name>
    <dbReference type="NCBI Taxonomy" id="1260284"/>
    <lineage>
        <taxon>Viruses</taxon>
        <taxon>Varidnaviria</taxon>
        <taxon>Bamfordvirae</taxon>
        <taxon>Preplasmiviricota</taxon>
        <taxon>Prepoliviricotina</taxon>
        <taxon>Tectiliviricetes</taxon>
        <taxon>Kalamavirales</taxon>
        <taxon>Tectiviridae</taxon>
    </lineage>
</organism>
<dbReference type="EMBL" id="KC152964">
    <property type="protein sequence ID" value="AFX65201.1"/>
    <property type="molecule type" value="Genomic_DNA"/>
</dbReference>
<feature type="compositionally biased region" description="Acidic residues" evidence="1">
    <location>
        <begin position="31"/>
        <end position="45"/>
    </location>
</feature>
<evidence type="ECO:0000256" key="1">
    <source>
        <dbReference type="SAM" id="MobiDB-lite"/>
    </source>
</evidence>
<name>K7WMD7_9VIRU</name>
<feature type="region of interest" description="Disordered" evidence="1">
    <location>
        <begin position="27"/>
        <end position="118"/>
    </location>
</feature>
<accession>K7WMD7</accession>
<reference evidence="2" key="1">
    <citation type="journal article" date="2013" name="Res. Microbiol.">
        <title>Identification of five novel tectiviruses in Bacillus strains: analysis of a highly variable region generating genetic diversity.</title>
        <authorList>
            <person name="Jalasvuori M."/>
            <person name="Palmu S."/>
            <person name="Gillis A."/>
            <person name="Kokko H."/>
            <person name="Mahillon J."/>
            <person name="Bamford J.K."/>
            <person name="Fornelos N."/>
        </authorList>
    </citation>
    <scope>NUCLEOTIDE SEQUENCE</scope>
</reference>
<feature type="compositionally biased region" description="Acidic residues" evidence="1">
    <location>
        <begin position="91"/>
        <end position="104"/>
    </location>
</feature>
<evidence type="ECO:0000313" key="2">
    <source>
        <dbReference type="EMBL" id="AFX65201.1"/>
    </source>
</evidence>